<evidence type="ECO:0000256" key="1">
    <source>
        <dbReference type="SAM" id="MobiDB-lite"/>
    </source>
</evidence>
<feature type="region of interest" description="Disordered" evidence="1">
    <location>
        <begin position="149"/>
        <end position="201"/>
    </location>
</feature>
<sequence>MKLQYATGRAYALSAQADLGSLPLLGAEPQPDTGRIRTADASTTSTPCAATYSSLLINVEKLCPEVVITLAPGKATATSTVANAKVGLPGLPVIEISGLTPTSSAQCGKATGSTRLTLKIAGQPVNVSTEPSNELALDGGARLIVNEQRSSKGPPTAVAWPSTDSASNSPAEQASWSWPPRTAPCTTAVADDGPHDGPHGTPQEYLEEFLRRAGPALDDLFARRGGQLENLAAVRAVGEGGLPAIHAIAVVSFRGRRFSYRRRIWPPSHPPATQAGIYATMLEERLLTRAHPADEAGSGEAPIEL</sequence>
<reference evidence="2 3" key="1">
    <citation type="submission" date="2023-05" db="EMBL/GenBank/DDBJ databases">
        <title>Draft genome sequence of Streptomyces sp. B-S-A6 isolated from a cave soil in Thailand.</title>
        <authorList>
            <person name="Chamroensaksri N."/>
            <person name="Muangham S."/>
        </authorList>
    </citation>
    <scope>NUCLEOTIDE SEQUENCE [LARGE SCALE GENOMIC DNA]</scope>
    <source>
        <strain evidence="2 3">B-S-A6</strain>
    </source>
</reference>
<proteinExistence type="predicted"/>
<dbReference type="EMBL" id="JASCIQ010000063">
    <property type="protein sequence ID" value="MDI3409217.1"/>
    <property type="molecule type" value="Genomic_DNA"/>
</dbReference>
<comment type="caution">
    <text evidence="2">The sequence shown here is derived from an EMBL/GenBank/DDBJ whole genome shotgun (WGS) entry which is preliminary data.</text>
</comment>
<dbReference type="NCBIfam" id="NF040603">
    <property type="entry name" value="choice_anch_P"/>
    <property type="match status" value="1"/>
</dbReference>
<gene>
    <name evidence="2" type="ORF">QIS96_36040</name>
</gene>
<accession>A0ABT6SM02</accession>
<evidence type="ECO:0000313" key="3">
    <source>
        <dbReference type="Proteomes" id="UP001223978"/>
    </source>
</evidence>
<dbReference type="Proteomes" id="UP001223978">
    <property type="component" value="Unassembled WGS sequence"/>
</dbReference>
<evidence type="ECO:0000313" key="2">
    <source>
        <dbReference type="EMBL" id="MDI3409217.1"/>
    </source>
</evidence>
<keyword evidence="3" id="KW-1185">Reference proteome</keyword>
<protein>
    <submittedName>
        <fullName evidence="2">Choice-of-anchor P family protein</fullName>
    </submittedName>
</protein>
<organism evidence="2 3">
    <name type="scientific">Streptomyces cavernicola</name>
    <dbReference type="NCBI Taxonomy" id="3043613"/>
    <lineage>
        <taxon>Bacteria</taxon>
        <taxon>Bacillati</taxon>
        <taxon>Actinomycetota</taxon>
        <taxon>Actinomycetes</taxon>
        <taxon>Kitasatosporales</taxon>
        <taxon>Streptomycetaceae</taxon>
        <taxon>Streptomyces</taxon>
    </lineage>
</organism>
<feature type="compositionally biased region" description="Polar residues" evidence="1">
    <location>
        <begin position="162"/>
        <end position="176"/>
    </location>
</feature>
<dbReference type="RefSeq" id="WP_282547086.1">
    <property type="nucleotide sequence ID" value="NZ_JASCIQ010000063.1"/>
</dbReference>
<name>A0ABT6SM02_9ACTN</name>